<evidence type="ECO:0000313" key="3">
    <source>
        <dbReference type="Proteomes" id="UP001610728"/>
    </source>
</evidence>
<organism evidence="2 3">
    <name type="scientific">Ceratocystis lukuohia</name>
    <dbReference type="NCBI Taxonomy" id="2019550"/>
    <lineage>
        <taxon>Eukaryota</taxon>
        <taxon>Fungi</taxon>
        <taxon>Dikarya</taxon>
        <taxon>Ascomycota</taxon>
        <taxon>Pezizomycotina</taxon>
        <taxon>Sordariomycetes</taxon>
        <taxon>Hypocreomycetidae</taxon>
        <taxon>Microascales</taxon>
        <taxon>Ceratocystidaceae</taxon>
        <taxon>Ceratocystis</taxon>
    </lineage>
</organism>
<gene>
    <name evidence="2" type="ORF">HOO65_020789</name>
</gene>
<feature type="region of interest" description="Disordered" evidence="1">
    <location>
        <begin position="74"/>
        <end position="93"/>
    </location>
</feature>
<proteinExistence type="predicted"/>
<comment type="caution">
    <text evidence="2">The sequence shown here is derived from an EMBL/GenBank/DDBJ whole genome shotgun (WGS) entry which is preliminary data.</text>
</comment>
<reference evidence="2 3" key="1">
    <citation type="submission" date="2020-05" db="EMBL/GenBank/DDBJ databases">
        <title>Ceratocystis lukuohia genome.</title>
        <authorList>
            <person name="Harrington T.C."/>
            <person name="Kim K."/>
            <person name="Mayers C.G."/>
        </authorList>
    </citation>
    <scope>NUCLEOTIDE SEQUENCE [LARGE SCALE GENOMIC DNA]</scope>
    <source>
        <strain evidence="2 3">C4212</strain>
    </source>
</reference>
<feature type="region of interest" description="Disordered" evidence="1">
    <location>
        <begin position="20"/>
        <end position="55"/>
    </location>
</feature>
<dbReference type="EMBL" id="JABSNW010000002">
    <property type="protein sequence ID" value="KAL2890247.1"/>
    <property type="molecule type" value="Genomic_DNA"/>
</dbReference>
<name>A0ABR4MPN1_9PEZI</name>
<accession>A0ABR4MPN1</accession>
<evidence type="ECO:0000256" key="1">
    <source>
        <dbReference type="SAM" id="MobiDB-lite"/>
    </source>
</evidence>
<protein>
    <submittedName>
        <fullName evidence="2">Uncharacterized protein</fullName>
    </submittedName>
</protein>
<evidence type="ECO:0000313" key="2">
    <source>
        <dbReference type="EMBL" id="KAL2890247.1"/>
    </source>
</evidence>
<dbReference type="RefSeq" id="XP_070861427.1">
    <property type="nucleotide sequence ID" value="XM_071000158.1"/>
</dbReference>
<dbReference type="Proteomes" id="UP001610728">
    <property type="component" value="Unassembled WGS sequence"/>
</dbReference>
<feature type="compositionally biased region" description="Low complexity" evidence="1">
    <location>
        <begin position="20"/>
        <end position="29"/>
    </location>
</feature>
<feature type="region of interest" description="Disordered" evidence="1">
    <location>
        <begin position="138"/>
        <end position="160"/>
    </location>
</feature>
<keyword evidence="3" id="KW-1185">Reference proteome</keyword>
<dbReference type="GeneID" id="98116422"/>
<feature type="compositionally biased region" description="Basic residues" evidence="1">
    <location>
        <begin position="141"/>
        <end position="153"/>
    </location>
</feature>
<sequence>MCGSFGSYSSMGASAWEPINISSSSSSASRPDDANSCAYPSWPRRDSLSSNEHTIPNSFLSDDDLFLLSDSDDLRSESSFGSGSPAEDDNTLVMSPNNRFLECQREREVLYAEQQYQRQQQRIQQREMIKMVQLEKERRKAAAKKTRRTKKNVKLTSISE</sequence>